<dbReference type="GeneID" id="18913282"/>
<dbReference type="InParanoid" id="K5VVN8"/>
<evidence type="ECO:0000313" key="1">
    <source>
        <dbReference type="EMBL" id="EKM50850.1"/>
    </source>
</evidence>
<dbReference type="KEGG" id="pco:PHACADRAFT_212781"/>
<dbReference type="EMBL" id="JH930477">
    <property type="protein sequence ID" value="EKM50850.1"/>
    <property type="molecule type" value="Genomic_DNA"/>
</dbReference>
<sequence>MLSHFLQDAPHAARCVRALEVSWPCDAHVKLPAALRLLPRLRRLTLCIAGIYAPDRVVLGADGLVRVDSSENNTDSDSIGSEGIVLFDAARVWMHAYPLAFHATGDMLGGWGAPQRMVHALFLFRSVDTPLVDQGSAALFSRVPRNILYPPFMHARMLILEPSFCGEAVQEIVRRLVQQHPVQALAVRGVERRTGKFEDDYVWLHNIAGERFVAQLMQDLAVASELKALQLVCAPYAPPDTLPAGFARCVHLRLVRLSGFWTCAHAAISYLHALAHAPTLSVLMLSLRTSLAPRMWIAVARLYWEAVDEEIAAVLPRVRVIVDLIVEAERNGMGEVLMRKMRCAALCGMVSVRSANKPEWESYGDVEMRLRFDAIQHESI</sequence>
<organism evidence="1 2">
    <name type="scientific">Phanerochaete carnosa (strain HHB-10118-sp)</name>
    <name type="common">White-rot fungus</name>
    <name type="synonym">Peniophora carnosa</name>
    <dbReference type="NCBI Taxonomy" id="650164"/>
    <lineage>
        <taxon>Eukaryota</taxon>
        <taxon>Fungi</taxon>
        <taxon>Dikarya</taxon>
        <taxon>Basidiomycota</taxon>
        <taxon>Agaricomycotina</taxon>
        <taxon>Agaricomycetes</taxon>
        <taxon>Polyporales</taxon>
        <taxon>Phanerochaetaceae</taxon>
        <taxon>Phanerochaete</taxon>
    </lineage>
</organism>
<proteinExistence type="predicted"/>
<accession>K5VVN8</accession>
<dbReference type="Proteomes" id="UP000008370">
    <property type="component" value="Unassembled WGS sequence"/>
</dbReference>
<evidence type="ECO:0000313" key="2">
    <source>
        <dbReference type="Proteomes" id="UP000008370"/>
    </source>
</evidence>
<keyword evidence="2" id="KW-1185">Reference proteome</keyword>
<name>K5VVN8_PHACS</name>
<dbReference type="HOGENOM" id="CLU_727817_0_0_1"/>
<dbReference type="AlphaFoldDB" id="K5VVN8"/>
<dbReference type="RefSeq" id="XP_007400018.1">
    <property type="nucleotide sequence ID" value="XM_007399956.1"/>
</dbReference>
<reference evidence="1 2" key="1">
    <citation type="journal article" date="2012" name="BMC Genomics">
        <title>Comparative genomics of the white-rot fungi, Phanerochaete carnosa and P. chrysosporium, to elucidate the genetic basis of the distinct wood types they colonize.</title>
        <authorList>
            <person name="Suzuki H."/>
            <person name="MacDonald J."/>
            <person name="Syed K."/>
            <person name="Salamov A."/>
            <person name="Hori C."/>
            <person name="Aerts A."/>
            <person name="Henrissat B."/>
            <person name="Wiebenga A."/>
            <person name="vanKuyk P.A."/>
            <person name="Barry K."/>
            <person name="Lindquist E."/>
            <person name="LaButti K."/>
            <person name="Lapidus A."/>
            <person name="Lucas S."/>
            <person name="Coutinho P."/>
            <person name="Gong Y."/>
            <person name="Samejima M."/>
            <person name="Mahadevan R."/>
            <person name="Abou-Zaid M."/>
            <person name="de Vries R.P."/>
            <person name="Igarashi K."/>
            <person name="Yadav J.S."/>
            <person name="Grigoriev I.V."/>
            <person name="Master E.R."/>
        </authorList>
    </citation>
    <scope>NUCLEOTIDE SEQUENCE [LARGE SCALE GENOMIC DNA]</scope>
    <source>
        <strain evidence="1 2">HHB-10118-sp</strain>
    </source>
</reference>
<protein>
    <submittedName>
        <fullName evidence="1">Uncharacterized protein</fullName>
    </submittedName>
</protein>
<gene>
    <name evidence="1" type="ORF">PHACADRAFT_212781</name>
</gene>